<sequence length="781" mass="88279">MDHLPHPINASQEPLIVPYFDKYKYDKGSFPDYPARCGFDKSNFQWGDFSSVPREDHDAFFQAWLYFGLVYDFFGADDEDFIDRDAKRITTSKLPQMATKWQQSLPKFSRKDRLAEYERVQRSLREAADAVSFLDSAEWRAKGKSNLSEEVAYSIVVLGLTLEEIKIYHNSLGGGMSNADLIATQVGNWPITELVRKRLAAGGWCRSESTRMQTYFMATGQFYCASMELSGLHVDHSACTDLRCSAEDVDESTYVTAHSESCPDSASCKHTGLLPSDVESIIVAGNYPLIAVSLAGDGSRVEMKAVPFHKSLRYTAISHVWADGMGNPHNPTLPACQIERLYRLVNSLQEETRPQWSSVKTFFKRSSKIKPVYFWNDTLAIPHRKDLRKKAIKLMYQVYKNASDVLVLDRSMLHFSTVERPLEEICFRVAASAWMRRAWTLQEGALAKSLYVQFRDRAVNVVDASESLTMKILQSDPTNIVLEESCSAVRYIMASGASKDDGQLVNALTGIRARSTSHEEDKEICFAVMLGMNMDEILNAEGPARTAIIYGKLPYIPEGSFWHGHPSMALPGLKWAPKNLFDSAGGIPETGFKLTEQGLAITTAGILFRAKTHYLDKWGPHLRDPTTGKWYNFRWAELESFDGSRVKSSHEWTVLAVILRKASMLNPNRRAVVIRLDQYVSNPAMSELQQIITSNDVLAGEFMGRATFEELDVATTANIVEITEKNKIGFDEARASVRAGETRIEKFEESIRRIVIEEEGDDSWYVFDGIMRDERQKWIVQ</sequence>
<dbReference type="EMBL" id="JAWDJX010000046">
    <property type="protein sequence ID" value="KAK3048637.1"/>
    <property type="molecule type" value="Genomic_DNA"/>
</dbReference>
<dbReference type="Pfam" id="PF06985">
    <property type="entry name" value="HET"/>
    <property type="match status" value="1"/>
</dbReference>
<accession>A0AAJ0DEN5</accession>
<evidence type="ECO:0000259" key="1">
    <source>
        <dbReference type="Pfam" id="PF06985"/>
    </source>
</evidence>
<dbReference type="Proteomes" id="UP001271007">
    <property type="component" value="Unassembled WGS sequence"/>
</dbReference>
<organism evidence="2 3">
    <name type="scientific">Extremus antarcticus</name>
    <dbReference type="NCBI Taxonomy" id="702011"/>
    <lineage>
        <taxon>Eukaryota</taxon>
        <taxon>Fungi</taxon>
        <taxon>Dikarya</taxon>
        <taxon>Ascomycota</taxon>
        <taxon>Pezizomycotina</taxon>
        <taxon>Dothideomycetes</taxon>
        <taxon>Dothideomycetidae</taxon>
        <taxon>Mycosphaerellales</taxon>
        <taxon>Extremaceae</taxon>
        <taxon>Extremus</taxon>
    </lineage>
</organism>
<dbReference type="PANTHER" id="PTHR39596:SF2">
    <property type="entry name" value="HET DOMAIN PROTEIN (AFU_ORTHOLOGUE AFUA_1G17550)-RELATED"/>
    <property type="match status" value="1"/>
</dbReference>
<evidence type="ECO:0000313" key="2">
    <source>
        <dbReference type="EMBL" id="KAK3048637.1"/>
    </source>
</evidence>
<dbReference type="InterPro" id="IPR010730">
    <property type="entry name" value="HET"/>
</dbReference>
<keyword evidence="3" id="KW-1185">Reference proteome</keyword>
<name>A0AAJ0DEN5_9PEZI</name>
<evidence type="ECO:0000313" key="3">
    <source>
        <dbReference type="Proteomes" id="UP001271007"/>
    </source>
</evidence>
<proteinExistence type="predicted"/>
<comment type="caution">
    <text evidence="2">The sequence shown here is derived from an EMBL/GenBank/DDBJ whole genome shotgun (WGS) entry which is preliminary data.</text>
</comment>
<feature type="domain" description="Heterokaryon incompatibility" evidence="1">
    <location>
        <begin position="314"/>
        <end position="408"/>
    </location>
</feature>
<protein>
    <recommendedName>
        <fullName evidence="1">Heterokaryon incompatibility domain-containing protein</fullName>
    </recommendedName>
</protein>
<dbReference type="AlphaFoldDB" id="A0AAJ0DEN5"/>
<dbReference type="PANTHER" id="PTHR39596">
    <property type="match status" value="1"/>
</dbReference>
<reference evidence="2" key="1">
    <citation type="submission" date="2023-04" db="EMBL/GenBank/DDBJ databases">
        <title>Black Yeasts Isolated from many extreme environments.</title>
        <authorList>
            <person name="Coleine C."/>
            <person name="Stajich J.E."/>
            <person name="Selbmann L."/>
        </authorList>
    </citation>
    <scope>NUCLEOTIDE SEQUENCE</scope>
    <source>
        <strain evidence="2">CCFEE 5312</strain>
    </source>
</reference>
<gene>
    <name evidence="2" type="ORF">LTR09_009946</name>
</gene>